<evidence type="ECO:0000259" key="12">
    <source>
        <dbReference type="SMART" id="SM01005"/>
    </source>
</evidence>
<keyword evidence="7 9" id="KW-0413">Isomerase</keyword>
<dbReference type="SMART" id="SM01005">
    <property type="entry name" value="Ala_racemase_C"/>
    <property type="match status" value="1"/>
</dbReference>
<sequence precursor="true">MQFKKTLLALSLGLALAPALTMAAPPLTAANSGSTAEAARGNAWLEIDKAALDHNLAELKRLVGADTKVCAILKADAYGHGIANVMPSIIAQGIPCVGIASNEEARVARASGYTGVVARVRSATQEEIADGLQYDMQELVGNLELARQASALAKRQGKTLQIHLAINSAGISRNGVELASKQGRRDALAMLKLPNLQVVGIMTHFPVEDKADVQKGLAAFNEESAWLIKAGGLDRSKITLHCANSFATLEVPEARLDMVRPGGAIFGDTVPSHTEYLRVMAFKSRVAAVNRYPAGNTVGYDRTYILKRESLLANIPVGYSDGYRRAFTNKAHVLINGQRAPVVGKVSMNTLMVDVTEIPGAKIGDEVVLFGKQGKAEISAAELEDINGALLADLYTVWGNSNPKLLVNR</sequence>
<reference evidence="13 14" key="1">
    <citation type="submission" date="2017-02" db="EMBL/GenBank/DDBJ databases">
        <title>Chromobacterium haemolyticum H5244.</title>
        <authorList>
            <person name="Gulvik C.A."/>
        </authorList>
    </citation>
    <scope>NUCLEOTIDE SEQUENCE [LARGE SCALE GENOMIC DNA]</scope>
    <source>
        <strain evidence="13 14">H5244</strain>
    </source>
</reference>
<dbReference type="PANTHER" id="PTHR30511">
    <property type="entry name" value="ALANINE RACEMASE"/>
    <property type="match status" value="1"/>
</dbReference>
<evidence type="ECO:0000256" key="9">
    <source>
        <dbReference type="HAMAP-Rule" id="MF_02212"/>
    </source>
</evidence>
<dbReference type="Gene3D" id="2.40.37.10">
    <property type="entry name" value="Lyase, Ornithine Decarboxylase, Chain A, domain 1"/>
    <property type="match status" value="1"/>
</dbReference>
<comment type="cofactor">
    <cofactor evidence="1 9 10">
        <name>pyridoxal 5'-phosphate</name>
        <dbReference type="ChEBI" id="CHEBI:597326"/>
    </cofactor>
</comment>
<comment type="subcellular location">
    <subcellularLocation>
        <location evidence="2 9">Periplasm</location>
    </subcellularLocation>
</comment>
<dbReference type="InterPro" id="IPR000821">
    <property type="entry name" value="Ala_racemase"/>
</dbReference>
<evidence type="ECO:0000256" key="7">
    <source>
        <dbReference type="ARBA" id="ARBA00023235"/>
    </source>
</evidence>
<dbReference type="SUPFAM" id="SSF51419">
    <property type="entry name" value="PLP-binding barrel"/>
    <property type="match status" value="1"/>
</dbReference>
<evidence type="ECO:0000256" key="6">
    <source>
        <dbReference type="ARBA" id="ARBA00023157"/>
    </source>
</evidence>
<dbReference type="GO" id="GO:0008784">
    <property type="term" value="F:alanine racemase activity"/>
    <property type="evidence" value="ECO:0007669"/>
    <property type="project" value="InterPro"/>
</dbReference>
<feature type="binding site" evidence="9 11">
    <location>
        <position position="173"/>
    </location>
    <ligand>
        <name>substrate</name>
    </ligand>
</feature>
<comment type="similarity">
    <text evidence="8 9">Belongs to the alanine racemase family. Bsr subfamily.</text>
</comment>
<feature type="modified residue" description="N6-(pyridoxal phosphate)lysine" evidence="9 10">
    <location>
        <position position="74"/>
    </location>
</feature>
<dbReference type="CDD" id="cd06826">
    <property type="entry name" value="PLPDE_III_AR2"/>
    <property type="match status" value="1"/>
</dbReference>
<dbReference type="EMBL" id="MUKV01000036">
    <property type="protein sequence ID" value="OQS33839.1"/>
    <property type="molecule type" value="Genomic_DNA"/>
</dbReference>
<dbReference type="GO" id="GO:0030632">
    <property type="term" value="P:D-alanine biosynthetic process"/>
    <property type="evidence" value="ECO:0007669"/>
    <property type="project" value="TreeGrafter"/>
</dbReference>
<evidence type="ECO:0000313" key="13">
    <source>
        <dbReference type="EMBL" id="OQS33839.1"/>
    </source>
</evidence>
<organism evidence="13 14">
    <name type="scientific">Chromobacterium haemolyticum</name>
    <dbReference type="NCBI Taxonomy" id="394935"/>
    <lineage>
        <taxon>Bacteria</taxon>
        <taxon>Pseudomonadati</taxon>
        <taxon>Pseudomonadota</taxon>
        <taxon>Betaproteobacteria</taxon>
        <taxon>Neisseriales</taxon>
        <taxon>Chromobacteriaceae</taxon>
        <taxon>Chromobacterium</taxon>
    </lineage>
</organism>
<name>A0A1W0CGJ1_9NEIS</name>
<dbReference type="InterPro" id="IPR011079">
    <property type="entry name" value="Ala_racemase_C"/>
</dbReference>
<dbReference type="Pfam" id="PF01168">
    <property type="entry name" value="Ala_racemase_N"/>
    <property type="match status" value="1"/>
</dbReference>
<keyword evidence="3 9" id="KW-0732">Signal</keyword>
<evidence type="ECO:0000256" key="4">
    <source>
        <dbReference type="ARBA" id="ARBA00022764"/>
    </source>
</evidence>
<evidence type="ECO:0000256" key="1">
    <source>
        <dbReference type="ARBA" id="ARBA00001933"/>
    </source>
</evidence>
<dbReference type="SUPFAM" id="SSF50621">
    <property type="entry name" value="Alanine racemase C-terminal domain-like"/>
    <property type="match status" value="1"/>
</dbReference>
<feature type="signal peptide" evidence="9">
    <location>
        <begin position="1"/>
        <end position="23"/>
    </location>
</feature>
<protein>
    <recommendedName>
        <fullName evidence="9">Broad specificity amino-acid racemase</fullName>
        <ecNumber evidence="9">5.1.1.10</ecNumber>
    </recommendedName>
</protein>
<keyword evidence="5 9" id="KW-0663">Pyridoxal phosphate</keyword>
<gene>
    <name evidence="13" type="ORF">B0T45_19860</name>
</gene>
<dbReference type="InterPro" id="IPR020622">
    <property type="entry name" value="Ala_racemase_pyridoxalP-BS"/>
</dbReference>
<feature type="domain" description="Alanine racemase C-terminal" evidence="12">
    <location>
        <begin position="279"/>
        <end position="407"/>
    </location>
</feature>
<dbReference type="HAMAP" id="MF_02212">
    <property type="entry name" value="Bsr_racemase"/>
    <property type="match status" value="1"/>
</dbReference>
<evidence type="ECO:0000256" key="8">
    <source>
        <dbReference type="ARBA" id="ARBA00023456"/>
    </source>
</evidence>
<dbReference type="Gene3D" id="3.20.20.10">
    <property type="entry name" value="Alanine racemase"/>
    <property type="match status" value="1"/>
</dbReference>
<dbReference type="RefSeq" id="WP_081556669.1">
    <property type="nucleotide sequence ID" value="NZ_MUKV01000036.1"/>
</dbReference>
<dbReference type="InterPro" id="IPR009006">
    <property type="entry name" value="Ala_racemase/Decarboxylase_C"/>
</dbReference>
<evidence type="ECO:0000256" key="3">
    <source>
        <dbReference type="ARBA" id="ARBA00022729"/>
    </source>
</evidence>
<feature type="chain" id="PRO_5026394871" description="Broad specificity amino-acid racemase" evidence="9">
    <location>
        <begin position="24"/>
        <end position="409"/>
    </location>
</feature>
<dbReference type="PRINTS" id="PR00992">
    <property type="entry name" value="ALARACEMASE"/>
</dbReference>
<comment type="catalytic activity">
    <reaction evidence="9">
        <text>L-lysine = D-lysine</text>
        <dbReference type="Rhea" id="RHEA:22864"/>
        <dbReference type="ChEBI" id="CHEBI:32551"/>
        <dbReference type="ChEBI" id="CHEBI:32557"/>
    </reaction>
</comment>
<evidence type="ECO:0000256" key="2">
    <source>
        <dbReference type="ARBA" id="ARBA00004418"/>
    </source>
</evidence>
<comment type="caution">
    <text evidence="13">The sequence shown here is derived from an EMBL/GenBank/DDBJ whole genome shotgun (WGS) entry which is preliminary data.</text>
</comment>
<dbReference type="AlphaFoldDB" id="A0A1W0CGJ1"/>
<evidence type="ECO:0000256" key="10">
    <source>
        <dbReference type="PIRSR" id="PIRSR600821-50"/>
    </source>
</evidence>
<evidence type="ECO:0000256" key="5">
    <source>
        <dbReference type="ARBA" id="ARBA00022898"/>
    </source>
</evidence>
<dbReference type="GO" id="GO:0042597">
    <property type="term" value="C:periplasmic space"/>
    <property type="evidence" value="ECO:0007669"/>
    <property type="project" value="UniProtKB-SubCell"/>
</dbReference>
<dbReference type="PROSITE" id="PS00395">
    <property type="entry name" value="ALANINE_RACEMASE"/>
    <property type="match status" value="1"/>
</dbReference>
<keyword evidence="4 9" id="KW-0574">Periplasm</keyword>
<comment type="catalytic activity">
    <reaction evidence="9">
        <text>an L-alpha-amino acid = a D-alpha-amino acid</text>
        <dbReference type="Rhea" id="RHEA:18317"/>
        <dbReference type="ChEBI" id="CHEBI:59869"/>
        <dbReference type="ChEBI" id="CHEBI:59871"/>
        <dbReference type="EC" id="5.1.1.10"/>
    </reaction>
</comment>
<dbReference type="Pfam" id="PF00842">
    <property type="entry name" value="Ala_racemase_C"/>
    <property type="match status" value="1"/>
</dbReference>
<feature type="binding site" evidence="9 11">
    <location>
        <position position="348"/>
    </location>
    <ligand>
        <name>substrate</name>
    </ligand>
</feature>
<evidence type="ECO:0000256" key="11">
    <source>
        <dbReference type="PIRSR" id="PIRSR600821-52"/>
    </source>
</evidence>
<keyword evidence="6 9" id="KW-1015">Disulfide bond</keyword>
<dbReference type="InterPro" id="IPR001608">
    <property type="entry name" value="Ala_racemase_N"/>
</dbReference>
<dbReference type="Proteomes" id="UP000192721">
    <property type="component" value="Unassembled WGS sequence"/>
</dbReference>
<dbReference type="NCBIfam" id="NF009879">
    <property type="entry name" value="PRK13340.1-4"/>
    <property type="match status" value="1"/>
</dbReference>
<comment type="function">
    <text evidence="9">Amino-acid racemase able to utilize a broad range of substrates.</text>
</comment>
<evidence type="ECO:0000313" key="14">
    <source>
        <dbReference type="Proteomes" id="UP000192721"/>
    </source>
</evidence>
<dbReference type="NCBIfam" id="TIGR00492">
    <property type="entry name" value="alr"/>
    <property type="match status" value="1"/>
</dbReference>
<dbReference type="PANTHER" id="PTHR30511:SF0">
    <property type="entry name" value="ALANINE RACEMASE, CATABOLIC-RELATED"/>
    <property type="match status" value="1"/>
</dbReference>
<feature type="active site" description="Proton acceptor" evidence="9">
    <location>
        <position position="300"/>
    </location>
</feature>
<proteinExistence type="inferred from homology"/>
<dbReference type="GO" id="GO:0030170">
    <property type="term" value="F:pyridoxal phosphate binding"/>
    <property type="evidence" value="ECO:0007669"/>
    <property type="project" value="UniProtKB-UniRule"/>
</dbReference>
<accession>A0A1W0CGJ1</accession>
<dbReference type="InterPro" id="IPR043698">
    <property type="entry name" value="Racemase_Bsr/Lyr"/>
</dbReference>
<comment type="catalytic activity">
    <reaction evidence="9">
        <text>L-arginine = D-arginine</text>
        <dbReference type="Rhea" id="RHEA:18069"/>
        <dbReference type="ChEBI" id="CHEBI:32682"/>
        <dbReference type="ChEBI" id="CHEBI:32689"/>
    </reaction>
</comment>
<dbReference type="InterPro" id="IPR029066">
    <property type="entry name" value="PLP-binding_barrel"/>
</dbReference>
<dbReference type="GO" id="GO:0005829">
    <property type="term" value="C:cytosol"/>
    <property type="evidence" value="ECO:0007669"/>
    <property type="project" value="TreeGrafter"/>
</dbReference>
<feature type="active site" description="Proton acceptor" evidence="9">
    <location>
        <position position="74"/>
    </location>
</feature>
<dbReference type="EC" id="5.1.1.10" evidence="9"/>
<feature type="disulfide bond" evidence="9">
    <location>
        <begin position="70"/>
        <end position="96"/>
    </location>
</feature>